<dbReference type="EMBL" id="MU250532">
    <property type="protein sequence ID" value="KAG7447375.1"/>
    <property type="molecule type" value="Genomic_DNA"/>
</dbReference>
<reference evidence="1" key="1">
    <citation type="submission" date="2020-11" db="EMBL/GenBank/DDBJ databases">
        <title>Adaptations for nitrogen fixation in a non-lichenized fungal sporocarp promotes dispersal by wood-feeding termites.</title>
        <authorList>
            <consortium name="DOE Joint Genome Institute"/>
            <person name="Koch R.A."/>
            <person name="Yoon G."/>
            <person name="Arayal U."/>
            <person name="Lail K."/>
            <person name="Amirebrahimi M."/>
            <person name="Labutti K."/>
            <person name="Lipzen A."/>
            <person name="Riley R."/>
            <person name="Barry K."/>
            <person name="Henrissat B."/>
            <person name="Grigoriev I.V."/>
            <person name="Herr J.R."/>
            <person name="Aime M.C."/>
        </authorList>
    </citation>
    <scope>NUCLEOTIDE SEQUENCE</scope>
    <source>
        <strain evidence="1">MCA 3950</strain>
    </source>
</reference>
<organism evidence="1 2">
    <name type="scientific">Guyanagaster necrorhizus</name>
    <dbReference type="NCBI Taxonomy" id="856835"/>
    <lineage>
        <taxon>Eukaryota</taxon>
        <taxon>Fungi</taxon>
        <taxon>Dikarya</taxon>
        <taxon>Basidiomycota</taxon>
        <taxon>Agaricomycotina</taxon>
        <taxon>Agaricomycetes</taxon>
        <taxon>Agaricomycetidae</taxon>
        <taxon>Agaricales</taxon>
        <taxon>Marasmiineae</taxon>
        <taxon>Physalacriaceae</taxon>
        <taxon>Guyanagaster</taxon>
    </lineage>
</organism>
<dbReference type="Proteomes" id="UP000812287">
    <property type="component" value="Unassembled WGS sequence"/>
</dbReference>
<keyword evidence="2" id="KW-1185">Reference proteome</keyword>
<protein>
    <submittedName>
        <fullName evidence="1">Uncharacterized protein</fullName>
    </submittedName>
</protein>
<proteinExistence type="predicted"/>
<dbReference type="AlphaFoldDB" id="A0A9P7VVT1"/>
<dbReference type="OrthoDB" id="5121585at2759"/>
<evidence type="ECO:0000313" key="1">
    <source>
        <dbReference type="EMBL" id="KAG7447375.1"/>
    </source>
</evidence>
<accession>A0A9P7VVT1</accession>
<dbReference type="RefSeq" id="XP_043040875.1">
    <property type="nucleotide sequence ID" value="XM_043182309.1"/>
</dbReference>
<name>A0A9P7VVT1_9AGAR</name>
<sequence length="170" mass="18853">MSPLSRCGAGTVARLKGTVEAKGHPLHIEITVDYQTTTYQIQIQQITARSDHPICYSRDLKISSHDERQVHELWNRHTNDLMDGQEGSFRPNTFSHDFASPVSSSGALTATMTVDSELIRARGYIHGWAGGSRVVFRSEKLLIDALSEITIPVYLIQPTTVSEPFALDGE</sequence>
<dbReference type="GeneID" id="66104606"/>
<gene>
    <name evidence="1" type="ORF">BT62DRAFT_79304</name>
</gene>
<evidence type="ECO:0000313" key="2">
    <source>
        <dbReference type="Proteomes" id="UP000812287"/>
    </source>
</evidence>
<comment type="caution">
    <text evidence="1">The sequence shown here is derived from an EMBL/GenBank/DDBJ whole genome shotgun (WGS) entry which is preliminary data.</text>
</comment>